<dbReference type="CDD" id="cd06173">
    <property type="entry name" value="MFS_MefA_like"/>
    <property type="match status" value="1"/>
</dbReference>
<evidence type="ECO:0000256" key="3">
    <source>
        <dbReference type="ARBA" id="ARBA00022475"/>
    </source>
</evidence>
<evidence type="ECO:0000256" key="4">
    <source>
        <dbReference type="ARBA" id="ARBA00022692"/>
    </source>
</evidence>
<keyword evidence="3" id="KW-1003">Cell membrane</keyword>
<dbReference type="PATRIC" id="fig|272123.3.peg.5905"/>
<evidence type="ECO:0000256" key="2">
    <source>
        <dbReference type="ARBA" id="ARBA00022448"/>
    </source>
</evidence>
<dbReference type="STRING" id="272123.Anacy_5451"/>
<dbReference type="PROSITE" id="PS50850">
    <property type="entry name" value="MFS"/>
    <property type="match status" value="1"/>
</dbReference>
<feature type="transmembrane region" description="Helical" evidence="7">
    <location>
        <begin position="212"/>
        <end position="229"/>
    </location>
</feature>
<dbReference type="Pfam" id="PF07690">
    <property type="entry name" value="MFS_1"/>
    <property type="match status" value="1"/>
</dbReference>
<evidence type="ECO:0000313" key="10">
    <source>
        <dbReference type="Proteomes" id="UP000010474"/>
    </source>
</evidence>
<dbReference type="KEGG" id="acy:Anacy_5451"/>
<accession>K9ZNJ9</accession>
<dbReference type="EMBL" id="CP003659">
    <property type="protein sequence ID" value="AFZ60766.1"/>
    <property type="molecule type" value="Genomic_DNA"/>
</dbReference>
<dbReference type="PANTHER" id="PTHR43266:SF2">
    <property type="entry name" value="MAJOR FACILITATOR SUPERFAMILY (MFS) PROFILE DOMAIN-CONTAINING PROTEIN"/>
    <property type="match status" value="1"/>
</dbReference>
<dbReference type="Gene3D" id="1.20.1250.20">
    <property type="entry name" value="MFS general substrate transporter like domains"/>
    <property type="match status" value="1"/>
</dbReference>
<dbReference type="InterPro" id="IPR011701">
    <property type="entry name" value="MFS"/>
</dbReference>
<gene>
    <name evidence="9" type="ordered locus">Anacy_5451</name>
</gene>
<evidence type="ECO:0000256" key="6">
    <source>
        <dbReference type="ARBA" id="ARBA00023136"/>
    </source>
</evidence>
<evidence type="ECO:0000313" key="9">
    <source>
        <dbReference type="EMBL" id="AFZ60766.1"/>
    </source>
</evidence>
<feature type="transmembrane region" description="Helical" evidence="7">
    <location>
        <begin position="249"/>
        <end position="272"/>
    </location>
</feature>
<evidence type="ECO:0000259" key="8">
    <source>
        <dbReference type="PROSITE" id="PS50850"/>
    </source>
</evidence>
<feature type="transmembrane region" description="Helical" evidence="7">
    <location>
        <begin position="309"/>
        <end position="326"/>
    </location>
</feature>
<feature type="domain" description="Major facilitator superfamily (MFS) profile" evidence="8">
    <location>
        <begin position="1"/>
        <end position="183"/>
    </location>
</feature>
<feature type="transmembrane region" description="Helical" evidence="7">
    <location>
        <begin position="157"/>
        <end position="179"/>
    </location>
</feature>
<dbReference type="SUPFAM" id="SSF103473">
    <property type="entry name" value="MFS general substrate transporter"/>
    <property type="match status" value="1"/>
</dbReference>
<name>K9ZNJ9_ANACC</name>
<protein>
    <submittedName>
        <fullName evidence="9">Major facilitator superfamily MFS_1</fullName>
    </submittedName>
</protein>
<evidence type="ECO:0000256" key="1">
    <source>
        <dbReference type="ARBA" id="ARBA00004651"/>
    </source>
</evidence>
<dbReference type="AlphaFoldDB" id="K9ZNJ9"/>
<keyword evidence="10" id="KW-1185">Reference proteome</keyword>
<feature type="transmembrane region" description="Helical" evidence="7">
    <location>
        <begin position="133"/>
        <end position="151"/>
    </location>
</feature>
<sequence length="428" mass="46080">MIIWCGQIVSAIGSAMTRFALTIWVWQLTGEVTTIALFSFFYQLPLIFVSLFAGVLVDRYRRKYLIILGDTIAILCTIIIGLLYATNNLQIWHLYLLVAISGCFGHIQNLAYSASIPLLVPKQHYTRASSMSSLVQHASAIISPALAGIFYPAIGLLGIIVIDIATFAIAVGTVIFLSIPQPASTETSNKEGETIWQQLAFGFRYILSRPSLLSMTIAFSFFWFAHQLAETIFQPMILARTGGNTEILGVVMTAAGVGGVVGGSFLSIWGGFKRRINGMLLGFIGTGLSKIVFGIAQIPLIWIGTSFCSAFNLPLLFSSSIAIWYAKVEPSIQGRVFSADHTMGMIIGTVASLVAGPLADKVFEPAMKPGGLLSSILSPIFGTETGSGMALLYVITSLCVVLVGISGYAFPKLRNVEDILPDHDADVS</sequence>
<evidence type="ECO:0000256" key="7">
    <source>
        <dbReference type="SAM" id="Phobius"/>
    </source>
</evidence>
<feature type="transmembrane region" description="Helical" evidence="7">
    <location>
        <begin position="390"/>
        <end position="410"/>
    </location>
</feature>
<organism evidence="9 10">
    <name type="scientific">Anabaena cylindrica (strain ATCC 27899 / PCC 7122)</name>
    <dbReference type="NCBI Taxonomy" id="272123"/>
    <lineage>
        <taxon>Bacteria</taxon>
        <taxon>Bacillati</taxon>
        <taxon>Cyanobacteriota</taxon>
        <taxon>Cyanophyceae</taxon>
        <taxon>Nostocales</taxon>
        <taxon>Nostocaceae</taxon>
        <taxon>Anabaena</taxon>
    </lineage>
</organism>
<dbReference type="InterPro" id="IPR020846">
    <property type="entry name" value="MFS_dom"/>
</dbReference>
<feature type="transmembrane region" description="Helical" evidence="7">
    <location>
        <begin position="91"/>
        <end position="112"/>
    </location>
</feature>
<keyword evidence="6 7" id="KW-0472">Membrane</keyword>
<comment type="subcellular location">
    <subcellularLocation>
        <location evidence="1">Cell membrane</location>
        <topology evidence="1">Multi-pass membrane protein</topology>
    </subcellularLocation>
</comment>
<keyword evidence="5 7" id="KW-1133">Transmembrane helix</keyword>
<feature type="transmembrane region" description="Helical" evidence="7">
    <location>
        <begin position="64"/>
        <end position="85"/>
    </location>
</feature>
<feature type="transmembrane region" description="Helical" evidence="7">
    <location>
        <begin position="279"/>
        <end position="303"/>
    </location>
</feature>
<keyword evidence="4 7" id="KW-0812">Transmembrane</keyword>
<feature type="transmembrane region" description="Helical" evidence="7">
    <location>
        <begin position="7"/>
        <end position="26"/>
    </location>
</feature>
<reference evidence="10" key="1">
    <citation type="journal article" date="2013" name="Proc. Natl. Acad. Sci. U.S.A.">
        <title>Improving the coverage of the cyanobacterial phylum using diversity-driven genome sequencing.</title>
        <authorList>
            <person name="Shih P.M."/>
            <person name="Wu D."/>
            <person name="Latifi A."/>
            <person name="Axen S.D."/>
            <person name="Fewer D.P."/>
            <person name="Talla E."/>
            <person name="Calteau A."/>
            <person name="Cai F."/>
            <person name="Tandeau de Marsac N."/>
            <person name="Rippka R."/>
            <person name="Herdman M."/>
            <person name="Sivonen K."/>
            <person name="Coursin T."/>
            <person name="Laurent T."/>
            <person name="Goodwin L."/>
            <person name="Nolan M."/>
            <person name="Davenport K.W."/>
            <person name="Han C.S."/>
            <person name="Rubin E.M."/>
            <person name="Eisen J.A."/>
            <person name="Woyke T."/>
            <person name="Gugger M."/>
            <person name="Kerfeld C.A."/>
        </authorList>
    </citation>
    <scope>NUCLEOTIDE SEQUENCE [LARGE SCALE GENOMIC DNA]</scope>
    <source>
        <strain evidence="10">ATCC 27899 / PCC 7122</strain>
    </source>
</reference>
<dbReference type="InterPro" id="IPR036259">
    <property type="entry name" value="MFS_trans_sf"/>
</dbReference>
<keyword evidence="2" id="KW-0813">Transport</keyword>
<dbReference type="eggNOG" id="COG0477">
    <property type="taxonomic scope" value="Bacteria"/>
</dbReference>
<feature type="transmembrane region" description="Helical" evidence="7">
    <location>
        <begin position="338"/>
        <end position="359"/>
    </location>
</feature>
<dbReference type="Proteomes" id="UP000010474">
    <property type="component" value="Chromosome"/>
</dbReference>
<proteinExistence type="predicted"/>
<feature type="transmembrane region" description="Helical" evidence="7">
    <location>
        <begin position="32"/>
        <end position="57"/>
    </location>
</feature>
<dbReference type="HOGENOM" id="CLU_034180_16_0_3"/>
<dbReference type="GO" id="GO:0022857">
    <property type="term" value="F:transmembrane transporter activity"/>
    <property type="evidence" value="ECO:0007669"/>
    <property type="project" value="InterPro"/>
</dbReference>
<evidence type="ECO:0000256" key="5">
    <source>
        <dbReference type="ARBA" id="ARBA00022989"/>
    </source>
</evidence>
<dbReference type="GO" id="GO:0005886">
    <property type="term" value="C:plasma membrane"/>
    <property type="evidence" value="ECO:0007669"/>
    <property type="project" value="UniProtKB-SubCell"/>
</dbReference>
<dbReference type="PANTHER" id="PTHR43266">
    <property type="entry name" value="MACROLIDE-EFFLUX PROTEIN"/>
    <property type="match status" value="1"/>
</dbReference>